<feature type="domain" description="Methyl-accepting transducer" evidence="6">
    <location>
        <begin position="315"/>
        <end position="586"/>
    </location>
</feature>
<evidence type="ECO:0000259" key="6">
    <source>
        <dbReference type="PROSITE" id="PS50111"/>
    </source>
</evidence>
<keyword evidence="5" id="KW-1133">Transmembrane helix</keyword>
<organism evidence="8 9">
    <name type="scientific">Selenomonas montiformis</name>
    <dbReference type="NCBI Taxonomy" id="2652285"/>
    <lineage>
        <taxon>Bacteria</taxon>
        <taxon>Bacillati</taxon>
        <taxon>Bacillota</taxon>
        <taxon>Negativicutes</taxon>
        <taxon>Selenomonadales</taxon>
        <taxon>Selenomonadaceae</taxon>
        <taxon>Selenomonas</taxon>
    </lineage>
</organism>
<evidence type="ECO:0000313" key="8">
    <source>
        <dbReference type="EMBL" id="MSV25784.1"/>
    </source>
</evidence>
<dbReference type="AlphaFoldDB" id="A0A6I2V0B4"/>
<keyword evidence="5" id="KW-0812">Transmembrane</keyword>
<gene>
    <name evidence="8" type="ORF">FYJ78_11555</name>
</gene>
<keyword evidence="5" id="KW-0472">Membrane</keyword>
<feature type="transmembrane region" description="Helical" evidence="5">
    <location>
        <begin position="39"/>
        <end position="61"/>
    </location>
</feature>
<dbReference type="InterPro" id="IPR004089">
    <property type="entry name" value="MCPsignal_dom"/>
</dbReference>
<feature type="transmembrane region" description="Helical" evidence="5">
    <location>
        <begin position="223"/>
        <end position="242"/>
    </location>
</feature>
<protein>
    <submittedName>
        <fullName evidence="8">Methyl-accepting chemotaxis protein</fullName>
    </submittedName>
</protein>
<dbReference type="CDD" id="cd11386">
    <property type="entry name" value="MCP_signal"/>
    <property type="match status" value="1"/>
</dbReference>
<dbReference type="PROSITE" id="PS50111">
    <property type="entry name" value="CHEMOTAXIS_TRANSDUC_2"/>
    <property type="match status" value="1"/>
</dbReference>
<dbReference type="Gene3D" id="6.10.340.10">
    <property type="match status" value="1"/>
</dbReference>
<accession>A0A6I2V0B4</accession>
<dbReference type="PANTHER" id="PTHR32089:SF112">
    <property type="entry name" value="LYSOZYME-LIKE PROTEIN-RELATED"/>
    <property type="match status" value="1"/>
</dbReference>
<dbReference type="SMART" id="SM00283">
    <property type="entry name" value="MA"/>
    <property type="match status" value="1"/>
</dbReference>
<evidence type="ECO:0000256" key="3">
    <source>
        <dbReference type="PROSITE-ProRule" id="PRU00284"/>
    </source>
</evidence>
<evidence type="ECO:0000256" key="5">
    <source>
        <dbReference type="SAM" id="Phobius"/>
    </source>
</evidence>
<comment type="caution">
    <text evidence="8">The sequence shown here is derived from an EMBL/GenBank/DDBJ whole genome shotgun (WGS) entry which is preliminary data.</text>
</comment>
<evidence type="ECO:0000259" key="7">
    <source>
        <dbReference type="PROSITE" id="PS50885"/>
    </source>
</evidence>
<dbReference type="Gene3D" id="1.10.287.950">
    <property type="entry name" value="Methyl-accepting chemotaxis protein"/>
    <property type="match status" value="1"/>
</dbReference>
<dbReference type="Pfam" id="PF12729">
    <property type="entry name" value="4HB_MCP_1"/>
    <property type="match status" value="1"/>
</dbReference>
<evidence type="ECO:0000256" key="4">
    <source>
        <dbReference type="SAM" id="MobiDB-lite"/>
    </source>
</evidence>
<comment type="similarity">
    <text evidence="2">Belongs to the methyl-accepting chemotaxis (MCP) protein family.</text>
</comment>
<dbReference type="InterPro" id="IPR003660">
    <property type="entry name" value="HAMP_dom"/>
</dbReference>
<dbReference type="GO" id="GO:0007165">
    <property type="term" value="P:signal transduction"/>
    <property type="evidence" value="ECO:0007669"/>
    <property type="project" value="UniProtKB-KW"/>
</dbReference>
<dbReference type="InterPro" id="IPR024478">
    <property type="entry name" value="HlyB_4HB_MCP"/>
</dbReference>
<sequence length="602" mass="64393">MVTWYLIALLLLEQDSILLRQETDGGVVTVNWLSNIRMAYKILCLVFVAAIGLAAVSFTGFSSLRATEQTVDELSSVYLPAKQYLADNQLNMRKIQSGMLEAIATPQPDRRVKMKKDLEDKYTPDFLAAWNSYKELAGQMNGGAGIDAVEQAWNEYRSTAQQVIALTIAGQHEAASTLYAGEGIRKLNALKNSLNDLQEACDAEVSRAQAANAAESAATNRRMVMISLIAFVLLVLSAVYIIREITDALSKMIGVCRELKEGDFSDHSDSMERGDEFGEMWAALLAVRTNLRRLMGKFSETSEQLAAASEQLTASSQQSADASGQVAQSVTDAAGAATQQQDSVDRSNQAVAEVSASVHEIESTSVRVAANAQQASKRAQAGTDAVETAVCQMRDVESTVQSSAAIVDKLGQRSKEIGQIVDTISEISDQTNLLALNAAIEAARAGEAGRGFAVVADEVRKLAEQSQEAAQRIAALIQGIRQDTDEAVSSMQAGRDKVVAGAGSVSALKENFSEIVGLIEGIAGEIQGISESMRGVTGDTEQITSAVARLSQSSQRISDEMQTVSAATEEQTASAQDIARASESLSNLAQELQNAIRVFKLS</sequence>
<evidence type="ECO:0000313" key="9">
    <source>
        <dbReference type="Proteomes" id="UP000430222"/>
    </source>
</evidence>
<dbReference type="Proteomes" id="UP000430222">
    <property type="component" value="Unassembled WGS sequence"/>
</dbReference>
<dbReference type="Pfam" id="PF00015">
    <property type="entry name" value="MCPsignal"/>
    <property type="match status" value="1"/>
</dbReference>
<dbReference type="GO" id="GO:0016020">
    <property type="term" value="C:membrane"/>
    <property type="evidence" value="ECO:0007669"/>
    <property type="project" value="InterPro"/>
</dbReference>
<dbReference type="PANTHER" id="PTHR32089">
    <property type="entry name" value="METHYL-ACCEPTING CHEMOTAXIS PROTEIN MCPB"/>
    <property type="match status" value="1"/>
</dbReference>
<dbReference type="SUPFAM" id="SSF58104">
    <property type="entry name" value="Methyl-accepting chemotaxis protein (MCP) signaling domain"/>
    <property type="match status" value="1"/>
</dbReference>
<feature type="compositionally biased region" description="Low complexity" evidence="4">
    <location>
        <begin position="314"/>
        <end position="342"/>
    </location>
</feature>
<dbReference type="EMBL" id="VUNL01000015">
    <property type="protein sequence ID" value="MSV25784.1"/>
    <property type="molecule type" value="Genomic_DNA"/>
</dbReference>
<reference evidence="8 9" key="1">
    <citation type="submission" date="2019-08" db="EMBL/GenBank/DDBJ databases">
        <title>In-depth cultivation of the pig gut microbiome towards novel bacterial diversity and tailored functional studies.</title>
        <authorList>
            <person name="Wylensek D."/>
            <person name="Hitch T.C.A."/>
            <person name="Clavel T."/>
        </authorList>
    </citation>
    <scope>NUCLEOTIDE SEQUENCE [LARGE SCALE GENOMIC DNA]</scope>
    <source>
        <strain evidence="9">WCA-380-WT-3B3</strain>
    </source>
</reference>
<evidence type="ECO:0000256" key="1">
    <source>
        <dbReference type="ARBA" id="ARBA00023224"/>
    </source>
</evidence>
<dbReference type="PROSITE" id="PS50885">
    <property type="entry name" value="HAMP"/>
    <property type="match status" value="1"/>
</dbReference>
<keyword evidence="9" id="KW-1185">Reference proteome</keyword>
<feature type="domain" description="HAMP" evidence="7">
    <location>
        <begin position="243"/>
        <end position="296"/>
    </location>
</feature>
<proteinExistence type="inferred from homology"/>
<keyword evidence="1 3" id="KW-0807">Transducer</keyword>
<name>A0A6I2V0B4_9FIRM</name>
<feature type="region of interest" description="Disordered" evidence="4">
    <location>
        <begin position="309"/>
        <end position="351"/>
    </location>
</feature>
<evidence type="ECO:0000256" key="2">
    <source>
        <dbReference type="ARBA" id="ARBA00029447"/>
    </source>
</evidence>